<proteinExistence type="predicted"/>
<gene>
    <name evidence="2" type="ORF">XENOCAPTIV_009410</name>
</gene>
<evidence type="ECO:0000313" key="3">
    <source>
        <dbReference type="Proteomes" id="UP001434883"/>
    </source>
</evidence>
<name>A0ABV0SEA1_9TELE</name>
<evidence type="ECO:0000313" key="2">
    <source>
        <dbReference type="EMBL" id="MEQ2218882.1"/>
    </source>
</evidence>
<comment type="caution">
    <text evidence="2">The sequence shown here is derived from an EMBL/GenBank/DDBJ whole genome shotgun (WGS) entry which is preliminary data.</text>
</comment>
<accession>A0ABV0SEA1</accession>
<protein>
    <submittedName>
        <fullName evidence="2">Uncharacterized protein</fullName>
    </submittedName>
</protein>
<feature type="region of interest" description="Disordered" evidence="1">
    <location>
        <begin position="73"/>
        <end position="98"/>
    </location>
</feature>
<reference evidence="2 3" key="1">
    <citation type="submission" date="2021-06" db="EMBL/GenBank/DDBJ databases">
        <authorList>
            <person name="Palmer J.M."/>
        </authorList>
    </citation>
    <scope>NUCLEOTIDE SEQUENCE [LARGE SCALE GENOMIC DNA]</scope>
    <source>
        <strain evidence="2 3">XC_2019</strain>
        <tissue evidence="2">Muscle</tissue>
    </source>
</reference>
<organism evidence="2 3">
    <name type="scientific">Xenoophorus captivus</name>
    <dbReference type="NCBI Taxonomy" id="1517983"/>
    <lineage>
        <taxon>Eukaryota</taxon>
        <taxon>Metazoa</taxon>
        <taxon>Chordata</taxon>
        <taxon>Craniata</taxon>
        <taxon>Vertebrata</taxon>
        <taxon>Euteleostomi</taxon>
        <taxon>Actinopterygii</taxon>
        <taxon>Neopterygii</taxon>
        <taxon>Teleostei</taxon>
        <taxon>Neoteleostei</taxon>
        <taxon>Acanthomorphata</taxon>
        <taxon>Ovalentaria</taxon>
        <taxon>Atherinomorphae</taxon>
        <taxon>Cyprinodontiformes</taxon>
        <taxon>Goodeidae</taxon>
        <taxon>Xenoophorus</taxon>
    </lineage>
</organism>
<evidence type="ECO:0000256" key="1">
    <source>
        <dbReference type="SAM" id="MobiDB-lite"/>
    </source>
</evidence>
<dbReference type="EMBL" id="JAHRIN010077748">
    <property type="protein sequence ID" value="MEQ2218882.1"/>
    <property type="molecule type" value="Genomic_DNA"/>
</dbReference>
<dbReference type="Proteomes" id="UP001434883">
    <property type="component" value="Unassembled WGS sequence"/>
</dbReference>
<keyword evidence="3" id="KW-1185">Reference proteome</keyword>
<sequence length="142" mass="15725">MLTLKFNYISHHSLLLPDSETLNGNHAKALQDGEKELVGLRELGLTDAEIQLWQSRDAADAGDQVQLSEMSKLLGTRSKPERSSCPDHSASPPAGLSHAGRWRLNKRCSRGTTVWASSQLSTIKVLFNKCQPSCQRREVKSL</sequence>